<keyword evidence="1" id="KW-0472">Membrane</keyword>
<keyword evidence="1" id="KW-1133">Transmembrane helix</keyword>
<name>A0AAU2H2L3_9ACTN</name>
<reference evidence="2" key="1">
    <citation type="submission" date="2022-10" db="EMBL/GenBank/DDBJ databases">
        <title>The complete genomes of actinobacterial strains from the NBC collection.</title>
        <authorList>
            <person name="Joergensen T.S."/>
            <person name="Alvarez Arevalo M."/>
            <person name="Sterndorff E.B."/>
            <person name="Faurdal D."/>
            <person name="Vuksanovic O."/>
            <person name="Mourched A.-S."/>
            <person name="Charusanti P."/>
            <person name="Shaw S."/>
            <person name="Blin K."/>
            <person name="Weber T."/>
        </authorList>
    </citation>
    <scope>NUCLEOTIDE SEQUENCE</scope>
    <source>
        <strain evidence="2">NBC_00060</strain>
    </source>
</reference>
<evidence type="ECO:0000313" key="2">
    <source>
        <dbReference type="EMBL" id="WTU41627.1"/>
    </source>
</evidence>
<organism evidence="2">
    <name type="scientific">Streptomyces sp. NBC_00060</name>
    <dbReference type="NCBI Taxonomy" id="2975636"/>
    <lineage>
        <taxon>Bacteria</taxon>
        <taxon>Bacillati</taxon>
        <taxon>Actinomycetota</taxon>
        <taxon>Actinomycetes</taxon>
        <taxon>Kitasatosporales</taxon>
        <taxon>Streptomycetaceae</taxon>
        <taxon>Streptomyces</taxon>
    </lineage>
</organism>
<dbReference type="Pfam" id="PF19455">
    <property type="entry name" value="DUF5993"/>
    <property type="match status" value="1"/>
</dbReference>
<dbReference type="EMBL" id="CP108253">
    <property type="protein sequence ID" value="WTU41627.1"/>
    <property type="molecule type" value="Genomic_DNA"/>
</dbReference>
<evidence type="ECO:0000256" key="1">
    <source>
        <dbReference type="SAM" id="Phobius"/>
    </source>
</evidence>
<sequence>MDTLIFGGLLVVVVGIWRRGVVGPGAWWVVFVAVCFLLAHHITSGLGLGLSY</sequence>
<protein>
    <submittedName>
        <fullName evidence="2">DUF5993 family protein</fullName>
    </submittedName>
</protein>
<feature type="transmembrane region" description="Helical" evidence="1">
    <location>
        <begin position="28"/>
        <end position="50"/>
    </location>
</feature>
<proteinExistence type="predicted"/>
<gene>
    <name evidence="2" type="ORF">OHV25_19605</name>
</gene>
<dbReference type="InterPro" id="IPR046035">
    <property type="entry name" value="DUF5993"/>
</dbReference>
<accession>A0AAU2H2L3</accession>
<dbReference type="AlphaFoldDB" id="A0AAU2H2L3"/>
<keyword evidence="1" id="KW-0812">Transmembrane</keyword>